<dbReference type="GO" id="GO:0043190">
    <property type="term" value="C:ATP-binding cassette (ABC) transporter complex"/>
    <property type="evidence" value="ECO:0007669"/>
    <property type="project" value="InterPro"/>
</dbReference>
<name>A0A0P0JCX1_BLAVI</name>
<dbReference type="PANTHER" id="PTHR34857:SF2">
    <property type="entry name" value="SLL0384 PROTEIN"/>
    <property type="match status" value="1"/>
</dbReference>
<dbReference type="STRING" id="1079.BVIR_2116"/>
<evidence type="ECO:0000256" key="6">
    <source>
        <dbReference type="ARBA" id="ARBA00023136"/>
    </source>
</evidence>
<dbReference type="OrthoDB" id="4533at2"/>
<evidence type="ECO:0000256" key="2">
    <source>
        <dbReference type="ARBA" id="ARBA00008564"/>
    </source>
</evidence>
<dbReference type="GO" id="GO:0006824">
    <property type="term" value="P:cobalt ion transport"/>
    <property type="evidence" value="ECO:0007669"/>
    <property type="project" value="InterPro"/>
</dbReference>
<dbReference type="PATRIC" id="fig|1079.6.peg.2195"/>
<keyword evidence="3" id="KW-1003">Cell membrane</keyword>
<reference evidence="9" key="1">
    <citation type="journal article" date="2016" name="Genome Announc.">
        <title>Revised genome sequence of the purple photosynthetic bacterium Blastochloris viridis.</title>
        <authorList>
            <person name="Liu L.N."/>
            <person name="Faulkner M."/>
            <person name="Liu X."/>
            <person name="Huang F."/>
            <person name="Darby A.C."/>
            <person name="Hall N."/>
        </authorList>
    </citation>
    <scope>NUCLEOTIDE SEQUENCE [LARGE SCALE GENOMIC DNA]</scope>
    <source>
        <strain evidence="9">ATCC 19567 / DSM 133 / F</strain>
    </source>
</reference>
<evidence type="ECO:0000313" key="8">
    <source>
        <dbReference type="EMBL" id="CUU42548.1"/>
    </source>
</evidence>
<feature type="transmembrane region" description="Helical" evidence="7">
    <location>
        <begin position="28"/>
        <end position="45"/>
    </location>
</feature>
<dbReference type="InterPro" id="IPR051611">
    <property type="entry name" value="ECF_transporter_component"/>
</dbReference>
<evidence type="ECO:0000256" key="5">
    <source>
        <dbReference type="ARBA" id="ARBA00022989"/>
    </source>
</evidence>
<evidence type="ECO:0000256" key="3">
    <source>
        <dbReference type="ARBA" id="ARBA00022475"/>
    </source>
</evidence>
<evidence type="ECO:0000313" key="9">
    <source>
        <dbReference type="Proteomes" id="UP000065734"/>
    </source>
</evidence>
<evidence type="ECO:0000256" key="7">
    <source>
        <dbReference type="SAM" id="Phobius"/>
    </source>
</evidence>
<feature type="transmembrane region" description="Helical" evidence="7">
    <location>
        <begin position="76"/>
        <end position="94"/>
    </location>
</feature>
<keyword evidence="6 7" id="KW-0472">Membrane</keyword>
<dbReference type="CDD" id="cd16914">
    <property type="entry name" value="EcfT"/>
    <property type="match status" value="1"/>
</dbReference>
<protein>
    <submittedName>
        <fullName evidence="8">Energy-coupling factor transporter transmembraneprotein NikQ</fullName>
    </submittedName>
</protein>
<evidence type="ECO:0000256" key="1">
    <source>
        <dbReference type="ARBA" id="ARBA00004651"/>
    </source>
</evidence>
<keyword evidence="5 7" id="KW-1133">Transmembrane helix</keyword>
<dbReference type="InterPro" id="IPR012809">
    <property type="entry name" value="ECF_CbiQ"/>
</dbReference>
<dbReference type="InterPro" id="IPR003339">
    <property type="entry name" value="ABC/ECF_trnsptr_transmembrane"/>
</dbReference>
<dbReference type="Pfam" id="PF02361">
    <property type="entry name" value="CbiQ"/>
    <property type="match status" value="1"/>
</dbReference>
<sequence>MGRVVRSAATVGLLDPAIGHGPIARRDARLRIVAVAAFAIVVVVLARLDVLALALAGAVVAMLLARLPVGRTLRRVVAMDSFIVVMIAMLPFTVPGTPAFELVGFAASWEGLGRAATIALKANAVVMMAMALLSTLEPTVLARALRGLNMPERLVHLLLFTVRYVDVLDQEYQRLRTAMRARGFRPTNSRHTYVSFGYLIGMMLVRALERSERILNAMRCRGFSGRLSLETGGNLTAGDVAFAAVFSGLTLGLIVLEACGGVVA</sequence>
<dbReference type="KEGG" id="bvr:BVIR_2116"/>
<keyword evidence="9" id="KW-1185">Reference proteome</keyword>
<feature type="transmembrane region" description="Helical" evidence="7">
    <location>
        <begin position="240"/>
        <end position="263"/>
    </location>
</feature>
<comment type="subcellular location">
    <subcellularLocation>
        <location evidence="1">Cell membrane</location>
        <topology evidence="1">Multi-pass membrane protein</topology>
    </subcellularLocation>
</comment>
<dbReference type="RefSeq" id="WP_055037584.1">
    <property type="nucleotide sequence ID" value="NZ_AP014854.2"/>
</dbReference>
<accession>A0A0P0JCX1</accession>
<proteinExistence type="inferred from homology"/>
<evidence type="ECO:0000256" key="4">
    <source>
        <dbReference type="ARBA" id="ARBA00022692"/>
    </source>
</evidence>
<comment type="similarity">
    <text evidence="2">Belongs to the CbiQ family.</text>
</comment>
<gene>
    <name evidence="8" type="primary">nikQ</name>
    <name evidence="8" type="ORF">BVIRIDIS_15610</name>
</gene>
<feature type="transmembrane region" description="Helical" evidence="7">
    <location>
        <begin position="114"/>
        <end position="136"/>
    </location>
</feature>
<organism evidence="8 9">
    <name type="scientific">Blastochloris viridis</name>
    <name type="common">Rhodopseudomonas viridis</name>
    <dbReference type="NCBI Taxonomy" id="1079"/>
    <lineage>
        <taxon>Bacteria</taxon>
        <taxon>Pseudomonadati</taxon>
        <taxon>Pseudomonadota</taxon>
        <taxon>Alphaproteobacteria</taxon>
        <taxon>Hyphomicrobiales</taxon>
        <taxon>Blastochloridaceae</taxon>
        <taxon>Blastochloris</taxon>
    </lineage>
</organism>
<dbReference type="PANTHER" id="PTHR34857">
    <property type="entry name" value="SLL0384 PROTEIN"/>
    <property type="match status" value="1"/>
</dbReference>
<dbReference type="EMBL" id="LN907867">
    <property type="protein sequence ID" value="CUU42548.1"/>
    <property type="molecule type" value="Genomic_DNA"/>
</dbReference>
<dbReference type="AlphaFoldDB" id="A0A0P0JCX1"/>
<feature type="transmembrane region" description="Helical" evidence="7">
    <location>
        <begin position="51"/>
        <end position="69"/>
    </location>
</feature>
<keyword evidence="4 7" id="KW-0812">Transmembrane</keyword>
<feature type="transmembrane region" description="Helical" evidence="7">
    <location>
        <begin position="192"/>
        <end position="208"/>
    </location>
</feature>
<dbReference type="Proteomes" id="UP000065734">
    <property type="component" value="Chromosome I"/>
</dbReference>
<dbReference type="NCBIfam" id="TIGR02454">
    <property type="entry name" value="ECF_T_CbiQ"/>
    <property type="match status" value="1"/>
</dbReference>